<evidence type="ECO:0000313" key="2">
    <source>
        <dbReference type="Proteomes" id="UP000005268"/>
    </source>
</evidence>
<reference evidence="1 2" key="1">
    <citation type="journal article" date="2012" name="J. Bacteriol.">
        <title>Complete Genome Sequence of the Naphthalene-Degrading Pseudomonas putida Strain ND6.</title>
        <authorList>
            <person name="Li S."/>
            <person name="Zhao H."/>
            <person name="Li Y."/>
            <person name="Niu S."/>
            <person name="Cai B."/>
        </authorList>
    </citation>
    <scope>NUCLEOTIDE SEQUENCE [LARGE SCALE GENOMIC DNA]</scope>
    <source>
        <strain evidence="1 2">ND6</strain>
    </source>
</reference>
<name>I3V1J0_PSEPU</name>
<protein>
    <submittedName>
        <fullName evidence="1">Uncharacterized protein</fullName>
    </submittedName>
</protein>
<dbReference type="Proteomes" id="UP000005268">
    <property type="component" value="Chromosome"/>
</dbReference>
<evidence type="ECO:0000313" key="1">
    <source>
        <dbReference type="EMBL" id="AFK71611.1"/>
    </source>
</evidence>
<dbReference type="AlphaFoldDB" id="I3V1J0"/>
<organism evidence="1 2">
    <name type="scientific">Pseudomonas putida ND6</name>
    <dbReference type="NCBI Taxonomy" id="231023"/>
    <lineage>
        <taxon>Bacteria</taxon>
        <taxon>Pseudomonadati</taxon>
        <taxon>Pseudomonadota</taxon>
        <taxon>Gammaproteobacteria</taxon>
        <taxon>Pseudomonadales</taxon>
        <taxon>Pseudomonadaceae</taxon>
        <taxon>Pseudomonas</taxon>
    </lineage>
</organism>
<dbReference type="HOGENOM" id="CLU_3357881_0_0_6"/>
<proteinExistence type="predicted"/>
<dbReference type="KEGG" id="ppi:YSA_08960"/>
<sequence length="36" mass="3913">MNLQSAVVGAGRKIVGVWEIERPRGASRFAEPPMCV</sequence>
<dbReference type="EMBL" id="CP003588">
    <property type="protein sequence ID" value="AFK71611.1"/>
    <property type="molecule type" value="Genomic_DNA"/>
</dbReference>
<gene>
    <name evidence="1" type="ORF">YSA_08960</name>
</gene>
<accession>I3V1J0</accession>